<organism evidence="14 15">
    <name type="scientific">Paenisporosarcina macmurdoensis</name>
    <dbReference type="NCBI Taxonomy" id="212659"/>
    <lineage>
        <taxon>Bacteria</taxon>
        <taxon>Bacillati</taxon>
        <taxon>Bacillota</taxon>
        <taxon>Bacilli</taxon>
        <taxon>Bacillales</taxon>
        <taxon>Caryophanaceae</taxon>
        <taxon>Paenisporosarcina</taxon>
    </lineage>
</organism>
<dbReference type="PROSITE" id="PS51257">
    <property type="entry name" value="PROKAR_LIPOPROTEIN"/>
    <property type="match status" value="1"/>
</dbReference>
<evidence type="ECO:0000256" key="2">
    <source>
        <dbReference type="ARBA" id="ARBA00004193"/>
    </source>
</evidence>
<gene>
    <name evidence="11" type="primary">prsA</name>
    <name evidence="14" type="ORF">ACFPYN_07865</name>
</gene>
<evidence type="ECO:0000256" key="4">
    <source>
        <dbReference type="ARBA" id="ARBA00022475"/>
    </source>
</evidence>
<dbReference type="InterPro" id="IPR027304">
    <property type="entry name" value="Trigger_fact/SurA_dom_sf"/>
</dbReference>
<dbReference type="Pfam" id="PF13616">
    <property type="entry name" value="Rotamase_3"/>
    <property type="match status" value="1"/>
</dbReference>
<dbReference type="PANTHER" id="PTHR47245">
    <property type="entry name" value="PEPTIDYLPROLYL ISOMERASE"/>
    <property type="match status" value="1"/>
</dbReference>
<keyword evidence="5 11" id="KW-0732">Signal</keyword>
<evidence type="ECO:0000256" key="9">
    <source>
        <dbReference type="ARBA" id="ARBA00023235"/>
    </source>
</evidence>
<evidence type="ECO:0000256" key="12">
    <source>
        <dbReference type="SAM" id="SignalP"/>
    </source>
</evidence>
<proteinExistence type="inferred from homology"/>
<keyword evidence="8 11" id="KW-0564">Palmitate</keyword>
<dbReference type="HAMAP" id="MF_01145">
    <property type="entry name" value="Foldase_PrsA"/>
    <property type="match status" value="1"/>
</dbReference>
<dbReference type="EC" id="5.2.1.8" evidence="11"/>
<evidence type="ECO:0000256" key="8">
    <source>
        <dbReference type="ARBA" id="ARBA00023139"/>
    </source>
</evidence>
<accession>A0ABW1L7U5</accession>
<evidence type="ECO:0000256" key="1">
    <source>
        <dbReference type="ARBA" id="ARBA00000971"/>
    </source>
</evidence>
<reference evidence="15" key="1">
    <citation type="journal article" date="2019" name="Int. J. Syst. Evol. Microbiol.">
        <title>The Global Catalogue of Microorganisms (GCM) 10K type strain sequencing project: providing services to taxonomists for standard genome sequencing and annotation.</title>
        <authorList>
            <consortium name="The Broad Institute Genomics Platform"/>
            <consortium name="The Broad Institute Genome Sequencing Center for Infectious Disease"/>
            <person name="Wu L."/>
            <person name="Ma J."/>
        </authorList>
    </citation>
    <scope>NUCLEOTIDE SEQUENCE [LARGE SCALE GENOMIC DNA]</scope>
    <source>
        <strain evidence="15">CCUG 54527</strain>
    </source>
</reference>
<feature type="signal peptide" evidence="12">
    <location>
        <begin position="1"/>
        <end position="21"/>
    </location>
</feature>
<dbReference type="PROSITE" id="PS50198">
    <property type="entry name" value="PPIC_PPIASE_2"/>
    <property type="match status" value="1"/>
</dbReference>
<name>A0ABW1L7U5_9BACL</name>
<feature type="chain" id="PRO_5046990017" description="Foldase protein PrsA" evidence="12">
    <location>
        <begin position="22"/>
        <end position="299"/>
    </location>
</feature>
<dbReference type="InterPro" id="IPR000297">
    <property type="entry name" value="PPIase_PpiC"/>
</dbReference>
<keyword evidence="10 11" id="KW-0449">Lipoprotein</keyword>
<comment type="catalytic activity">
    <reaction evidence="1 11">
        <text>[protein]-peptidylproline (omega=180) = [protein]-peptidylproline (omega=0)</text>
        <dbReference type="Rhea" id="RHEA:16237"/>
        <dbReference type="Rhea" id="RHEA-COMP:10747"/>
        <dbReference type="Rhea" id="RHEA-COMP:10748"/>
        <dbReference type="ChEBI" id="CHEBI:83833"/>
        <dbReference type="ChEBI" id="CHEBI:83834"/>
        <dbReference type="EC" id="5.2.1.8"/>
    </reaction>
</comment>
<dbReference type="InterPro" id="IPR023059">
    <property type="entry name" value="Foldase_PrsA"/>
</dbReference>
<dbReference type="SUPFAM" id="SSF54534">
    <property type="entry name" value="FKBP-like"/>
    <property type="match status" value="1"/>
</dbReference>
<dbReference type="Proteomes" id="UP001596170">
    <property type="component" value="Unassembled WGS sequence"/>
</dbReference>
<evidence type="ECO:0000256" key="3">
    <source>
        <dbReference type="ARBA" id="ARBA00006071"/>
    </source>
</evidence>
<dbReference type="PANTHER" id="PTHR47245:SF1">
    <property type="entry name" value="FOLDASE PROTEIN PRSA"/>
    <property type="match status" value="1"/>
</dbReference>
<dbReference type="InterPro" id="IPR050245">
    <property type="entry name" value="PrsA_foldase"/>
</dbReference>
<dbReference type="InterPro" id="IPR046357">
    <property type="entry name" value="PPIase_dom_sf"/>
</dbReference>
<evidence type="ECO:0000259" key="13">
    <source>
        <dbReference type="PROSITE" id="PS50198"/>
    </source>
</evidence>
<keyword evidence="6 11" id="KW-0697">Rotamase</keyword>
<sequence>MKKSVLTLTLAASVLALSACSGDSASKDSTTIVTSKAGDITKNELYEEMKQSVGKQALQVLIIEKVLASEYEVSDKEVTAQFDKEKKEMGEGFPQYLEQQGQTEEGYKKYIRLNLLQEKALTEGIEVSDKEIETQYNNMKTELNARHVLVADEATAKEVKAKLDSGADFAEVAKEYSTEQAAQESGGELGWFTSDKMVKEFSDAALALELNTISEPVKSEFGFHIIEVTEKREADIGTLEENKEELTKTLKMQKADTSTLLPKVSKLMNDADIKIKDEDLKDAIDQILNPEPAEPAAAE</sequence>
<dbReference type="RefSeq" id="WP_377733413.1">
    <property type="nucleotide sequence ID" value="NZ_JBHSRI010000009.1"/>
</dbReference>
<evidence type="ECO:0000256" key="7">
    <source>
        <dbReference type="ARBA" id="ARBA00023136"/>
    </source>
</evidence>
<evidence type="ECO:0000256" key="5">
    <source>
        <dbReference type="ARBA" id="ARBA00022729"/>
    </source>
</evidence>
<dbReference type="EMBL" id="JBHSRI010000009">
    <property type="protein sequence ID" value="MFC6039336.1"/>
    <property type="molecule type" value="Genomic_DNA"/>
</dbReference>
<evidence type="ECO:0000313" key="15">
    <source>
        <dbReference type="Proteomes" id="UP001596170"/>
    </source>
</evidence>
<dbReference type="SUPFAM" id="SSF109998">
    <property type="entry name" value="Triger factor/SurA peptide-binding domain-like"/>
    <property type="match status" value="1"/>
</dbReference>
<evidence type="ECO:0000256" key="11">
    <source>
        <dbReference type="HAMAP-Rule" id="MF_01145"/>
    </source>
</evidence>
<comment type="similarity">
    <text evidence="3 11">Belongs to the PrsA family.</text>
</comment>
<evidence type="ECO:0000256" key="10">
    <source>
        <dbReference type="ARBA" id="ARBA00023288"/>
    </source>
</evidence>
<protein>
    <recommendedName>
        <fullName evidence="11">Foldase protein PrsA</fullName>
        <ecNumber evidence="11">5.2.1.8</ecNumber>
    </recommendedName>
</protein>
<evidence type="ECO:0000313" key="14">
    <source>
        <dbReference type="EMBL" id="MFC6039336.1"/>
    </source>
</evidence>
<evidence type="ECO:0000256" key="6">
    <source>
        <dbReference type="ARBA" id="ARBA00023110"/>
    </source>
</evidence>
<keyword evidence="7 11" id="KW-0472">Membrane</keyword>
<dbReference type="GO" id="GO:0003755">
    <property type="term" value="F:peptidyl-prolyl cis-trans isomerase activity"/>
    <property type="evidence" value="ECO:0007669"/>
    <property type="project" value="UniProtKB-EC"/>
</dbReference>
<comment type="function">
    <text evidence="11">Plays a major role in protein secretion by helping the post-translocational extracellular folding of several secreted proteins.</text>
</comment>
<keyword evidence="15" id="KW-1185">Reference proteome</keyword>
<keyword evidence="9 11" id="KW-0413">Isomerase</keyword>
<feature type="domain" description="PpiC" evidence="13">
    <location>
        <begin position="140"/>
        <end position="230"/>
    </location>
</feature>
<comment type="subcellular location">
    <subcellularLocation>
        <location evidence="2 11">Cell membrane</location>
        <topology evidence="2 11">Lipid-anchor</topology>
    </subcellularLocation>
</comment>
<comment type="caution">
    <text evidence="14">The sequence shown here is derived from an EMBL/GenBank/DDBJ whole genome shotgun (WGS) entry which is preliminary data.</text>
</comment>
<keyword evidence="4 11" id="KW-1003">Cell membrane</keyword>
<dbReference type="Gene3D" id="3.10.50.40">
    <property type="match status" value="1"/>
</dbReference>